<reference evidence="10" key="1">
    <citation type="journal article" date="2022" name="Int. J. Syst. Evol. Microbiol.">
        <title>Pseudomonas aegrilactucae sp. nov. and Pseudomonas morbosilactucae sp. nov., pathogens causing bacterial rot of lettuce in Japan.</title>
        <authorList>
            <person name="Sawada H."/>
            <person name="Fujikawa T."/>
            <person name="Satou M."/>
        </authorList>
    </citation>
    <scope>NUCLEOTIDE SEQUENCE</scope>
    <source>
        <strain evidence="10">0166_1</strain>
    </source>
</reference>
<dbReference type="SUPFAM" id="SSF55031">
    <property type="entry name" value="Bacterial exopeptidase dimerisation domain"/>
    <property type="match status" value="1"/>
</dbReference>
<dbReference type="Proteomes" id="UP001162834">
    <property type="component" value="Chromosome"/>
</dbReference>
<dbReference type="PIRSF" id="PIRSF001235">
    <property type="entry name" value="Amidase_carbamoylase"/>
    <property type="match status" value="1"/>
</dbReference>
<feature type="domain" description="Peptidase M20 dimerisation" evidence="9">
    <location>
        <begin position="204"/>
        <end position="299"/>
    </location>
</feature>
<evidence type="ECO:0000256" key="4">
    <source>
        <dbReference type="ARBA" id="ARBA00022723"/>
    </source>
</evidence>
<keyword evidence="5 10" id="KW-0378">Hydrolase</keyword>
<dbReference type="InterPro" id="IPR002933">
    <property type="entry name" value="Peptidase_M20"/>
</dbReference>
<sequence length="447" mass="45646">MSGLAHDLRTVARFSDRDDQITRLAWSPAHVEAMRWMVGEATALGLDAGIDAAGNVVARWGPATGPALAVGSHLDSVPDAGRLDGVLGVLAALAAVRRLQAQGFTPRRPVWVIAFMDEEGARFGTPLFGSRAFVGEDLEPSLAAVDADGVSIADAMRKAGFTPDRLGDACAIDRVGAYLELHIEQGPVLEKAGADIGVVRAISGGAVLAVGFTGHAGHAGTVPMDMRRDALVGGARAIVALRDAALGGGDLRITVGRIAAHPGGTNVIPGGCELSVDIRSADPDALDRGRDVVGRIVERIASEEGLQGSVRTLTEFAPLQLDETIIATVARAAAAESAVALDVVSGAGHDALVIGRAVPAGMIFVPSRNGISHHPEEATSADQCELGERVLARAIRALAGQDTNGGEIDERRDSGGQAGRAAFRPPAGSRVHRGAVGPGDGAAGAAG</sequence>
<evidence type="ECO:0000256" key="2">
    <source>
        <dbReference type="ARBA" id="ARBA00006153"/>
    </source>
</evidence>
<feature type="binding site" evidence="7">
    <location>
        <position position="84"/>
    </location>
    <ligand>
        <name>Zn(2+)</name>
        <dbReference type="ChEBI" id="CHEBI:29105"/>
        <label>2</label>
    </ligand>
</feature>
<dbReference type="PANTHER" id="PTHR32494">
    <property type="entry name" value="ALLANTOATE DEIMINASE-RELATED"/>
    <property type="match status" value="1"/>
</dbReference>
<evidence type="ECO:0000313" key="10">
    <source>
        <dbReference type="EMBL" id="UGS34528.1"/>
    </source>
</evidence>
<dbReference type="KEGG" id="sbae:DSM104329_00906"/>
<feature type="region of interest" description="Disordered" evidence="8">
    <location>
        <begin position="402"/>
        <end position="447"/>
    </location>
</feature>
<dbReference type="GO" id="GO:0046872">
    <property type="term" value="F:metal ion binding"/>
    <property type="evidence" value="ECO:0007669"/>
    <property type="project" value="UniProtKB-KW"/>
</dbReference>
<dbReference type="InterPro" id="IPR011650">
    <property type="entry name" value="Peptidase_M20_dimer"/>
</dbReference>
<feature type="binding site" evidence="7">
    <location>
        <position position="182"/>
    </location>
    <ligand>
        <name>Zn(2+)</name>
        <dbReference type="ChEBI" id="CHEBI:29105"/>
        <label>1</label>
    </ligand>
</feature>
<feature type="binding site" evidence="7">
    <location>
        <position position="73"/>
    </location>
    <ligand>
        <name>Zn(2+)</name>
        <dbReference type="ChEBI" id="CHEBI:29105"/>
        <label>1</label>
    </ligand>
</feature>
<keyword evidence="11" id="KW-1185">Reference proteome</keyword>
<dbReference type="GO" id="GO:0047652">
    <property type="term" value="F:allantoate deiminase activity"/>
    <property type="evidence" value="ECO:0007669"/>
    <property type="project" value="UniProtKB-EC"/>
</dbReference>
<dbReference type="EC" id="3.5.3.9" evidence="10"/>
<evidence type="ECO:0000256" key="3">
    <source>
        <dbReference type="ARBA" id="ARBA00011738"/>
    </source>
</evidence>
<feature type="binding site" evidence="7">
    <location>
        <position position="119"/>
    </location>
    <ligand>
        <name>Zn(2+)</name>
        <dbReference type="ChEBI" id="CHEBI:29105"/>
        <label>2</label>
    </ligand>
</feature>
<organism evidence="10 11">
    <name type="scientific">Capillimicrobium parvum</name>
    <dbReference type="NCBI Taxonomy" id="2884022"/>
    <lineage>
        <taxon>Bacteria</taxon>
        <taxon>Bacillati</taxon>
        <taxon>Actinomycetota</taxon>
        <taxon>Thermoleophilia</taxon>
        <taxon>Solirubrobacterales</taxon>
        <taxon>Capillimicrobiaceae</taxon>
        <taxon>Capillimicrobium</taxon>
    </lineage>
</organism>
<dbReference type="EMBL" id="CP087164">
    <property type="protein sequence ID" value="UGS34528.1"/>
    <property type="molecule type" value="Genomic_DNA"/>
</dbReference>
<dbReference type="Gene3D" id="3.40.630.10">
    <property type="entry name" value="Zn peptidases"/>
    <property type="match status" value="1"/>
</dbReference>
<dbReference type="InterPro" id="IPR036264">
    <property type="entry name" value="Bact_exopeptidase_dim_dom"/>
</dbReference>
<comment type="cofactor">
    <cofactor evidence="7">
        <name>Zn(2+)</name>
        <dbReference type="ChEBI" id="CHEBI:29105"/>
    </cofactor>
    <text evidence="7">Binds 2 Zn(2+) ions per subunit.</text>
</comment>
<comment type="cofactor">
    <cofactor evidence="1">
        <name>Mn(2+)</name>
        <dbReference type="ChEBI" id="CHEBI:29035"/>
    </cofactor>
</comment>
<proteinExistence type="inferred from homology"/>
<protein>
    <submittedName>
        <fullName evidence="10">Allantoate amidohydrolase</fullName>
        <ecNumber evidence="10">3.5.3.9</ecNumber>
    </submittedName>
</protein>
<evidence type="ECO:0000256" key="6">
    <source>
        <dbReference type="ARBA" id="ARBA00023211"/>
    </source>
</evidence>
<dbReference type="PANTHER" id="PTHR32494:SF19">
    <property type="entry name" value="ALLANTOATE DEIMINASE-RELATED"/>
    <property type="match status" value="1"/>
</dbReference>
<dbReference type="SUPFAM" id="SSF53187">
    <property type="entry name" value="Zn-dependent exopeptidases"/>
    <property type="match status" value="1"/>
</dbReference>
<accession>A0A9E7BZN6</accession>
<feature type="binding site" evidence="7">
    <location>
        <position position="373"/>
    </location>
    <ligand>
        <name>Zn(2+)</name>
        <dbReference type="ChEBI" id="CHEBI:29105"/>
        <label>2</label>
    </ligand>
</feature>
<evidence type="ECO:0000259" key="9">
    <source>
        <dbReference type="Pfam" id="PF07687"/>
    </source>
</evidence>
<feature type="binding site" evidence="7">
    <location>
        <position position="84"/>
    </location>
    <ligand>
        <name>Zn(2+)</name>
        <dbReference type="ChEBI" id="CHEBI:29105"/>
        <label>1</label>
    </ligand>
</feature>
<evidence type="ECO:0000256" key="7">
    <source>
        <dbReference type="PIRSR" id="PIRSR001235-1"/>
    </source>
</evidence>
<dbReference type="Gene3D" id="3.30.70.360">
    <property type="match status" value="1"/>
</dbReference>
<dbReference type="InterPro" id="IPR010158">
    <property type="entry name" value="Amidase_Cbmase"/>
</dbReference>
<dbReference type="NCBIfam" id="TIGR01879">
    <property type="entry name" value="hydantase"/>
    <property type="match status" value="1"/>
</dbReference>
<evidence type="ECO:0000256" key="8">
    <source>
        <dbReference type="SAM" id="MobiDB-lite"/>
    </source>
</evidence>
<dbReference type="AlphaFoldDB" id="A0A9E7BZN6"/>
<evidence type="ECO:0000256" key="1">
    <source>
        <dbReference type="ARBA" id="ARBA00001936"/>
    </source>
</evidence>
<dbReference type="CDD" id="cd03884">
    <property type="entry name" value="M20_bAS"/>
    <property type="match status" value="1"/>
</dbReference>
<evidence type="ECO:0000313" key="11">
    <source>
        <dbReference type="Proteomes" id="UP001162834"/>
    </source>
</evidence>
<keyword evidence="7" id="KW-0862">Zinc</keyword>
<keyword evidence="4 7" id="KW-0479">Metal-binding</keyword>
<comment type="subunit">
    <text evidence="3">Homodimer.</text>
</comment>
<comment type="similarity">
    <text evidence="2">Belongs to the peptidase M20 family.</text>
</comment>
<dbReference type="Pfam" id="PF07687">
    <property type="entry name" value="M20_dimer"/>
    <property type="match status" value="1"/>
</dbReference>
<evidence type="ECO:0000256" key="5">
    <source>
        <dbReference type="ARBA" id="ARBA00022801"/>
    </source>
</evidence>
<name>A0A9E7BZN6_9ACTN</name>
<keyword evidence="6" id="KW-0464">Manganese</keyword>
<dbReference type="Pfam" id="PF01546">
    <property type="entry name" value="Peptidase_M20"/>
    <property type="match status" value="1"/>
</dbReference>
<gene>
    <name evidence="10" type="primary">pucF_2</name>
    <name evidence="10" type="ORF">DSM104329_00906</name>
</gene>
<dbReference type="RefSeq" id="WP_259314200.1">
    <property type="nucleotide sequence ID" value="NZ_CP087164.1"/>
</dbReference>
<feature type="compositionally biased region" description="Gly residues" evidence="8">
    <location>
        <begin position="436"/>
        <end position="447"/>
    </location>
</feature>